<keyword evidence="2" id="KW-0805">Transcription regulation</keyword>
<feature type="compositionally biased region" description="Basic and acidic residues" evidence="6">
    <location>
        <begin position="63"/>
        <end position="81"/>
    </location>
</feature>
<keyword evidence="4" id="KW-0804">Transcription</keyword>
<dbReference type="PROSITE" id="PS50048">
    <property type="entry name" value="ZN2_CY6_FUNGAL_2"/>
    <property type="match status" value="1"/>
</dbReference>
<dbReference type="EMBL" id="JAZHXI010000010">
    <property type="protein sequence ID" value="KAL2067531.1"/>
    <property type="molecule type" value="Genomic_DNA"/>
</dbReference>
<protein>
    <recommendedName>
        <fullName evidence="7">Zn(2)-C6 fungal-type domain-containing protein</fullName>
    </recommendedName>
</protein>
<dbReference type="InterPro" id="IPR051127">
    <property type="entry name" value="Fungal_SecMet_Regulators"/>
</dbReference>
<keyword evidence="1" id="KW-0479">Metal-binding</keyword>
<dbReference type="Proteomes" id="UP001595075">
    <property type="component" value="Unassembled WGS sequence"/>
</dbReference>
<dbReference type="PANTHER" id="PTHR47424">
    <property type="entry name" value="REGULATORY PROTEIN GAL4"/>
    <property type="match status" value="1"/>
</dbReference>
<feature type="domain" description="Zn(2)-C6 fungal-type" evidence="7">
    <location>
        <begin position="13"/>
        <end position="43"/>
    </location>
</feature>
<evidence type="ECO:0000256" key="3">
    <source>
        <dbReference type="ARBA" id="ARBA00023125"/>
    </source>
</evidence>
<name>A0ABR4CE43_9HELO</name>
<dbReference type="Pfam" id="PF00172">
    <property type="entry name" value="Zn_clus"/>
    <property type="match status" value="1"/>
</dbReference>
<gene>
    <name evidence="8" type="ORF">VTL71DRAFT_1956</name>
</gene>
<reference evidence="8 9" key="1">
    <citation type="journal article" date="2024" name="Commun. Biol.">
        <title>Comparative genomic analysis of thermophilic fungi reveals convergent evolutionary adaptations and gene losses.</title>
        <authorList>
            <person name="Steindorff A.S."/>
            <person name="Aguilar-Pontes M.V."/>
            <person name="Robinson A.J."/>
            <person name="Andreopoulos B."/>
            <person name="LaButti K."/>
            <person name="Kuo A."/>
            <person name="Mondo S."/>
            <person name="Riley R."/>
            <person name="Otillar R."/>
            <person name="Haridas S."/>
            <person name="Lipzen A."/>
            <person name="Grimwood J."/>
            <person name="Schmutz J."/>
            <person name="Clum A."/>
            <person name="Reid I.D."/>
            <person name="Moisan M.C."/>
            <person name="Butler G."/>
            <person name="Nguyen T.T.M."/>
            <person name="Dewar K."/>
            <person name="Conant G."/>
            <person name="Drula E."/>
            <person name="Henrissat B."/>
            <person name="Hansel C."/>
            <person name="Singer S."/>
            <person name="Hutchinson M.I."/>
            <person name="de Vries R.P."/>
            <person name="Natvig D.O."/>
            <person name="Powell A.J."/>
            <person name="Tsang A."/>
            <person name="Grigoriev I.V."/>
        </authorList>
    </citation>
    <scope>NUCLEOTIDE SEQUENCE [LARGE SCALE GENOMIC DNA]</scope>
    <source>
        <strain evidence="8 9">CBS 494.80</strain>
    </source>
</reference>
<dbReference type="CDD" id="cd12148">
    <property type="entry name" value="fungal_TF_MHR"/>
    <property type="match status" value="1"/>
</dbReference>
<evidence type="ECO:0000256" key="2">
    <source>
        <dbReference type="ARBA" id="ARBA00023015"/>
    </source>
</evidence>
<keyword evidence="9" id="KW-1185">Reference proteome</keyword>
<keyword evidence="5" id="KW-0539">Nucleus</keyword>
<evidence type="ECO:0000256" key="1">
    <source>
        <dbReference type="ARBA" id="ARBA00022723"/>
    </source>
</evidence>
<dbReference type="InterPro" id="IPR001138">
    <property type="entry name" value="Zn2Cys6_DnaBD"/>
</dbReference>
<dbReference type="SUPFAM" id="SSF57701">
    <property type="entry name" value="Zn2/Cys6 DNA-binding domain"/>
    <property type="match status" value="1"/>
</dbReference>
<evidence type="ECO:0000256" key="6">
    <source>
        <dbReference type="SAM" id="MobiDB-lite"/>
    </source>
</evidence>
<keyword evidence="3" id="KW-0238">DNA-binding</keyword>
<sequence length="659" mass="74507">MQPLRHRKKTSLACNQCRDRKTRCNGDRPVCKFCRERQLQCQYENGLSKDSSSPAGIERRLRKLEQLSPRRDRSAGRDETPQPRFPHLRPETPNENSGARAGANQGLSKHGSPRKPFYGSSSSESFLDQVSSIAHALSQQQRWLGHTPFPCSESVTFPSQLGISSMRSGFLTEPDLALTQIECFWDNIHPIFPLLHRPSFLQAYKLFFQSQETETGNNAQDCNVFHAILNIVFALSIQNDSQLPIEQRLTTADIFYRKSSSLVPLGTIDHPTQSHVQLFLLTAIYLHSTPYANRCWDMVGTGIRTAVGLSLYRENSSLHSQESQLDRETRRRIWFCCVVLDKMSAATFGRPATLTGSRKVILPQVIDDEFLQCVGEGSQPPGLPSYTEGFVYSLGLFEILADVLAVDYTSSRSQDDHDSGSQTNQGRNCEHILTNTISLNSRLDDLVERIPNHLRESRSSSSTLAQSRRRSHVQSQTLECRIHYVRLLILRPWLLEGIYSAIPSSLDQNTLQEIRRTCISTAQQTIYQIYNSEQNRPQNPTWHAVYFLHAAASILLVAALHPKDYGGIDLTSEPYQSSWQSAIQILRSNKVQLQACEHVVEKLESCREEIRELEISRAAENLSMPNAADSLGVSFLDPSFDWDLDCLSTDFFLDPKSVD</sequence>
<evidence type="ECO:0000259" key="7">
    <source>
        <dbReference type="PROSITE" id="PS50048"/>
    </source>
</evidence>
<dbReference type="PANTHER" id="PTHR47424:SF3">
    <property type="entry name" value="REGULATORY PROTEIN GAL4"/>
    <property type="match status" value="1"/>
</dbReference>
<comment type="caution">
    <text evidence="8">The sequence shown here is derived from an EMBL/GenBank/DDBJ whole genome shotgun (WGS) entry which is preliminary data.</text>
</comment>
<dbReference type="Pfam" id="PF04082">
    <property type="entry name" value="Fungal_trans"/>
    <property type="match status" value="1"/>
</dbReference>
<dbReference type="CDD" id="cd00067">
    <property type="entry name" value="GAL4"/>
    <property type="match status" value="1"/>
</dbReference>
<evidence type="ECO:0000313" key="8">
    <source>
        <dbReference type="EMBL" id="KAL2067531.1"/>
    </source>
</evidence>
<dbReference type="InterPro" id="IPR007219">
    <property type="entry name" value="XnlR_reg_dom"/>
</dbReference>
<dbReference type="SMART" id="SM00906">
    <property type="entry name" value="Fungal_trans"/>
    <property type="match status" value="1"/>
</dbReference>
<dbReference type="InterPro" id="IPR036864">
    <property type="entry name" value="Zn2-C6_fun-type_DNA-bd_sf"/>
</dbReference>
<organism evidence="8 9">
    <name type="scientific">Oculimacula yallundae</name>
    <dbReference type="NCBI Taxonomy" id="86028"/>
    <lineage>
        <taxon>Eukaryota</taxon>
        <taxon>Fungi</taxon>
        <taxon>Dikarya</taxon>
        <taxon>Ascomycota</taxon>
        <taxon>Pezizomycotina</taxon>
        <taxon>Leotiomycetes</taxon>
        <taxon>Helotiales</taxon>
        <taxon>Ploettnerulaceae</taxon>
        <taxon>Oculimacula</taxon>
    </lineage>
</organism>
<feature type="region of interest" description="Disordered" evidence="6">
    <location>
        <begin position="63"/>
        <end position="123"/>
    </location>
</feature>
<accession>A0ABR4CE43</accession>
<dbReference type="Gene3D" id="4.10.240.10">
    <property type="entry name" value="Zn(2)-C6 fungal-type DNA-binding domain"/>
    <property type="match status" value="1"/>
</dbReference>
<evidence type="ECO:0000256" key="4">
    <source>
        <dbReference type="ARBA" id="ARBA00023163"/>
    </source>
</evidence>
<evidence type="ECO:0000256" key="5">
    <source>
        <dbReference type="ARBA" id="ARBA00023242"/>
    </source>
</evidence>
<evidence type="ECO:0000313" key="9">
    <source>
        <dbReference type="Proteomes" id="UP001595075"/>
    </source>
</evidence>
<dbReference type="SMART" id="SM00066">
    <property type="entry name" value="GAL4"/>
    <property type="match status" value="1"/>
</dbReference>
<dbReference type="PROSITE" id="PS00463">
    <property type="entry name" value="ZN2_CY6_FUNGAL_1"/>
    <property type="match status" value="1"/>
</dbReference>
<proteinExistence type="predicted"/>